<accession>A5D569</accession>
<reference evidence="4" key="1">
    <citation type="journal article" date="2008" name="Genome Res.">
        <title>The genome of Pelotomaculum thermopropionicum reveals niche-associated evolution in anaerobic microbiota.</title>
        <authorList>
            <person name="Kosaka T."/>
            <person name="Kato S."/>
            <person name="Shimoyama T."/>
            <person name="Ishii S."/>
            <person name="Abe T."/>
            <person name="Watanabe K."/>
        </authorList>
    </citation>
    <scope>NUCLEOTIDE SEQUENCE [LARGE SCALE GENOMIC DNA]</scope>
    <source>
        <strain evidence="4">DSM 13744 / JCM 10971 / SI</strain>
    </source>
</reference>
<keyword evidence="2" id="KW-0732">Signal</keyword>
<dbReference type="EMBL" id="AP009389">
    <property type="protein sequence ID" value="BAF58596.1"/>
    <property type="molecule type" value="Genomic_DNA"/>
</dbReference>
<protein>
    <submittedName>
        <fullName evidence="3">Hypothetical membrane protein</fullName>
    </submittedName>
</protein>
<dbReference type="eggNOG" id="ENOG5033JEY">
    <property type="taxonomic scope" value="Bacteria"/>
</dbReference>
<evidence type="ECO:0000256" key="2">
    <source>
        <dbReference type="SAM" id="SignalP"/>
    </source>
</evidence>
<dbReference type="AlphaFoldDB" id="A5D569"/>
<feature type="region of interest" description="Disordered" evidence="1">
    <location>
        <begin position="29"/>
        <end position="113"/>
    </location>
</feature>
<organism evidence="3 4">
    <name type="scientific">Pelotomaculum thermopropionicum (strain DSM 13744 / JCM 10971 / SI)</name>
    <dbReference type="NCBI Taxonomy" id="370438"/>
    <lineage>
        <taxon>Bacteria</taxon>
        <taxon>Bacillati</taxon>
        <taxon>Bacillota</taxon>
        <taxon>Clostridia</taxon>
        <taxon>Eubacteriales</taxon>
        <taxon>Desulfotomaculaceae</taxon>
        <taxon>Pelotomaculum</taxon>
    </lineage>
</organism>
<dbReference type="KEGG" id="pth:PTH_0415"/>
<evidence type="ECO:0000256" key="1">
    <source>
        <dbReference type="SAM" id="MobiDB-lite"/>
    </source>
</evidence>
<proteinExistence type="predicted"/>
<dbReference type="Proteomes" id="UP000006556">
    <property type="component" value="Chromosome"/>
</dbReference>
<feature type="chain" id="PRO_5039613518" evidence="2">
    <location>
        <begin position="22"/>
        <end position="225"/>
    </location>
</feature>
<name>A5D569_PELTS</name>
<keyword evidence="4" id="KW-1185">Reference proteome</keyword>
<feature type="compositionally biased region" description="Gly residues" evidence="1">
    <location>
        <begin position="80"/>
        <end position="96"/>
    </location>
</feature>
<evidence type="ECO:0000313" key="3">
    <source>
        <dbReference type="EMBL" id="BAF58596.1"/>
    </source>
</evidence>
<sequence length="225" mass="22739">MFKKSVLKAMVLLLFVALAGAALPVQHSPFRPPAAPQEQPAGSGGAETGPENRQDPAGGSGGKTAPENRQAPAGSESGTSPGGAGQAPAGAEGGNSGPETARQGSSSGGTGSLRGQIEEKYLSRLQSLASGYESRLNGLASAASSELAAAKKADPNADLNPIINKYYAAGKALEAECDSQFYSILAEFESELSAHSLPLDTAVRAREAYEARKGARAGQLLSGGL</sequence>
<gene>
    <name evidence="3" type="ordered locus">PTH_0415</name>
</gene>
<evidence type="ECO:0000313" key="4">
    <source>
        <dbReference type="Proteomes" id="UP000006556"/>
    </source>
</evidence>
<feature type="signal peptide" evidence="2">
    <location>
        <begin position="1"/>
        <end position="21"/>
    </location>
</feature>
<dbReference type="HOGENOM" id="CLU_1228949_0_0_9"/>